<dbReference type="Pfam" id="PF10551">
    <property type="entry name" value="MULE"/>
    <property type="match status" value="1"/>
</dbReference>
<feature type="compositionally biased region" description="Basic residues" evidence="1">
    <location>
        <begin position="695"/>
        <end position="714"/>
    </location>
</feature>
<dbReference type="PANTHER" id="PTHR47718">
    <property type="entry name" value="OS01G0519700 PROTEIN"/>
    <property type="match status" value="1"/>
</dbReference>
<evidence type="ECO:0000259" key="3">
    <source>
        <dbReference type="Pfam" id="PF10551"/>
    </source>
</evidence>
<gene>
    <name evidence="4" type="ORF">MKW98_028816</name>
</gene>
<keyword evidence="5" id="KW-1185">Reference proteome</keyword>
<accession>A0AAD4SBT6</accession>
<feature type="non-terminal residue" evidence="4">
    <location>
        <position position="748"/>
    </location>
</feature>
<name>A0AAD4SBT6_9MAGN</name>
<comment type="caution">
    <text evidence="4">The sequence shown here is derived from an EMBL/GenBank/DDBJ whole genome shotgun (WGS) entry which is preliminary data.</text>
</comment>
<dbReference type="InterPro" id="IPR004330">
    <property type="entry name" value="FAR1_DNA_bnd_dom"/>
</dbReference>
<evidence type="ECO:0008006" key="6">
    <source>
        <dbReference type="Google" id="ProtNLM"/>
    </source>
</evidence>
<feature type="compositionally biased region" description="Acidic residues" evidence="1">
    <location>
        <begin position="668"/>
        <end position="688"/>
    </location>
</feature>
<protein>
    <recommendedName>
        <fullName evidence="6">Protein FAR1-RELATED SEQUENCE</fullName>
    </recommendedName>
</protein>
<evidence type="ECO:0000256" key="1">
    <source>
        <dbReference type="SAM" id="MobiDB-lite"/>
    </source>
</evidence>
<dbReference type="Pfam" id="PF03101">
    <property type="entry name" value="FAR1"/>
    <property type="match status" value="1"/>
</dbReference>
<evidence type="ECO:0000259" key="2">
    <source>
        <dbReference type="Pfam" id="PF03101"/>
    </source>
</evidence>
<dbReference type="InterPro" id="IPR018289">
    <property type="entry name" value="MULE_transposase_dom"/>
</dbReference>
<dbReference type="PANTHER" id="PTHR47718:SF13">
    <property type="entry name" value="OS09G0290500 PROTEIN"/>
    <property type="match status" value="1"/>
</dbReference>
<feature type="region of interest" description="Disordered" evidence="1">
    <location>
        <begin position="668"/>
        <end position="718"/>
    </location>
</feature>
<evidence type="ECO:0000313" key="5">
    <source>
        <dbReference type="Proteomes" id="UP001202328"/>
    </source>
</evidence>
<proteinExistence type="predicted"/>
<reference evidence="4" key="1">
    <citation type="submission" date="2022-04" db="EMBL/GenBank/DDBJ databases">
        <title>A functionally conserved STORR gene fusion in Papaver species that diverged 16.8 million years ago.</title>
        <authorList>
            <person name="Catania T."/>
        </authorList>
    </citation>
    <scope>NUCLEOTIDE SEQUENCE</scope>
    <source>
        <strain evidence="4">S-188037</strain>
    </source>
</reference>
<dbReference type="Proteomes" id="UP001202328">
    <property type="component" value="Unassembled WGS sequence"/>
</dbReference>
<evidence type="ECO:0000313" key="4">
    <source>
        <dbReference type="EMBL" id="KAI3879249.1"/>
    </source>
</evidence>
<dbReference type="EMBL" id="JAJJMB010012264">
    <property type="protein sequence ID" value="KAI3879249.1"/>
    <property type="molecule type" value="Genomic_DNA"/>
</dbReference>
<sequence length="748" mass="86735">MEGFSTPKKSPNDGVKLKVGATLSDPEEMWNCYLDHAREKGFPAKKRASKKNKIGIVRSITYCCGCAGFPNPTNKNPLKTGKSMKCGCPAKMTARLVIITNVWEISTFVQEHNHFASPSQNRFFACNRHITAHQKQQLCVMDEACIKTSKSYGALVQGAGGDHEEMTCSQKDCRNYIQEVRRKRLGEGDAPAVMEYFAKMVKEDPNFYFDVEVDDEKRLKNVFWAHGRSRAAYKEFGEVVTFDTTYLTNAYDMPFAPFVGVNHHGQSILFGYGLLASEKQETFVWLFNTWLKCMNGVPPNAIITDQDKAMQNAIEVVFPNARHRWCIWHVMEKIPEKFGKYTEYKKISYAMRKAVYDAQYPEEFVSLWGKMLEKIDLFDCEWLSGLYTERNRWIPCYLKDVFWAGMSSTQRSESMNAFFDGFVHSKTSLKLFVEQYEIAMKAKVEKQLEADADPFIKSIGLATPYKLEKQIQEVYTSAKFKEFQTELVGKMYCDLVEMDEESQLKNDSEIDEEVEVGEQKDDVEQIQKLSYVIRETEFIEGFKKMMNYDVNFEGTHEDYDFLCSCRMHVLYVLCRNSIDSLPDKYISNRWRKDIRRSHTKTKLKFSSWKNSDLQRRYRDMCTKFSEIADHVAANDDEYSDMNDWLIETMNLLKIVDSSSTNHYFMANQEEEAEEDSDDEADTDEEEEEACIKDPSRKKRKGRPRSLRLKAHRKRSAAEKLQAIAESEIQNQNATEATVKQWGLYGQIL</sequence>
<feature type="domain" description="FAR1" evidence="2">
    <location>
        <begin position="33"/>
        <end position="114"/>
    </location>
</feature>
<feature type="domain" description="MULE transposase" evidence="3">
    <location>
        <begin position="239"/>
        <end position="333"/>
    </location>
</feature>
<dbReference type="AlphaFoldDB" id="A0AAD4SBT6"/>
<organism evidence="4 5">
    <name type="scientific">Papaver atlanticum</name>
    <dbReference type="NCBI Taxonomy" id="357466"/>
    <lineage>
        <taxon>Eukaryota</taxon>
        <taxon>Viridiplantae</taxon>
        <taxon>Streptophyta</taxon>
        <taxon>Embryophyta</taxon>
        <taxon>Tracheophyta</taxon>
        <taxon>Spermatophyta</taxon>
        <taxon>Magnoliopsida</taxon>
        <taxon>Ranunculales</taxon>
        <taxon>Papaveraceae</taxon>
        <taxon>Papaveroideae</taxon>
        <taxon>Papaver</taxon>
    </lineage>
</organism>